<evidence type="ECO:0000313" key="1">
    <source>
        <dbReference type="EMBL" id="MCI94074.1"/>
    </source>
</evidence>
<dbReference type="AlphaFoldDB" id="A0A392W075"/>
<dbReference type="Proteomes" id="UP000265520">
    <property type="component" value="Unassembled WGS sequence"/>
</dbReference>
<proteinExistence type="predicted"/>
<name>A0A392W075_9FABA</name>
<comment type="caution">
    <text evidence="1">The sequence shown here is derived from an EMBL/GenBank/DDBJ whole genome shotgun (WGS) entry which is preliminary data.</text>
</comment>
<evidence type="ECO:0000313" key="2">
    <source>
        <dbReference type="Proteomes" id="UP000265520"/>
    </source>
</evidence>
<sequence length="48" mass="5082">ALWGEERGSFLRTFPAPLTSLGVACRCRHGDNYTAESTLGKNNGNGGV</sequence>
<accession>A0A392W075</accession>
<organism evidence="1 2">
    <name type="scientific">Trifolium medium</name>
    <dbReference type="NCBI Taxonomy" id="97028"/>
    <lineage>
        <taxon>Eukaryota</taxon>
        <taxon>Viridiplantae</taxon>
        <taxon>Streptophyta</taxon>
        <taxon>Embryophyta</taxon>
        <taxon>Tracheophyta</taxon>
        <taxon>Spermatophyta</taxon>
        <taxon>Magnoliopsida</taxon>
        <taxon>eudicotyledons</taxon>
        <taxon>Gunneridae</taxon>
        <taxon>Pentapetalae</taxon>
        <taxon>rosids</taxon>
        <taxon>fabids</taxon>
        <taxon>Fabales</taxon>
        <taxon>Fabaceae</taxon>
        <taxon>Papilionoideae</taxon>
        <taxon>50 kb inversion clade</taxon>
        <taxon>NPAAA clade</taxon>
        <taxon>Hologalegina</taxon>
        <taxon>IRL clade</taxon>
        <taxon>Trifolieae</taxon>
        <taxon>Trifolium</taxon>
    </lineage>
</organism>
<dbReference type="EMBL" id="LXQA011346443">
    <property type="protein sequence ID" value="MCI94074.1"/>
    <property type="molecule type" value="Genomic_DNA"/>
</dbReference>
<reference evidence="1 2" key="1">
    <citation type="journal article" date="2018" name="Front. Plant Sci.">
        <title>Red Clover (Trifolium pratense) and Zigzag Clover (T. medium) - A Picture of Genomic Similarities and Differences.</title>
        <authorList>
            <person name="Dluhosova J."/>
            <person name="Istvanek J."/>
            <person name="Nedelnik J."/>
            <person name="Repkova J."/>
        </authorList>
    </citation>
    <scope>NUCLEOTIDE SEQUENCE [LARGE SCALE GENOMIC DNA]</scope>
    <source>
        <strain evidence="2">cv. 10/8</strain>
        <tissue evidence="1">Leaf</tissue>
    </source>
</reference>
<feature type="non-terminal residue" evidence="1">
    <location>
        <position position="1"/>
    </location>
</feature>
<protein>
    <submittedName>
        <fullName evidence="1">Uncharacterized protein</fullName>
    </submittedName>
</protein>
<keyword evidence="2" id="KW-1185">Reference proteome</keyword>